<reference evidence="2" key="4">
    <citation type="submission" date="2015-06" db="UniProtKB">
        <authorList>
            <consortium name="EnsemblMetazoa"/>
        </authorList>
    </citation>
    <scope>IDENTIFICATION</scope>
</reference>
<reference evidence="1 3" key="1">
    <citation type="journal article" date="2010" name="BMC Genomics">
        <title>Combination of measures distinguishes pre-miRNAs from other stem-loops in the genome of the newly sequenced Anopheles darlingi.</title>
        <authorList>
            <person name="Mendes N.D."/>
            <person name="Freitas A.T."/>
            <person name="Vasconcelos A.T."/>
            <person name="Sagot M.F."/>
        </authorList>
    </citation>
    <scope>NUCLEOTIDE SEQUENCE</scope>
</reference>
<keyword evidence="3" id="KW-1185">Reference proteome</keyword>
<dbReference type="HOGENOM" id="CLU_2724261_0_0_1"/>
<dbReference type="VEuPathDB" id="VectorBase:ADAC004240"/>
<evidence type="ECO:0000313" key="2">
    <source>
        <dbReference type="EnsemblMetazoa" id="ADAC004240-PA"/>
    </source>
</evidence>
<name>W5JMA6_ANODA</name>
<gene>
    <name evidence="1" type="ORF">AND_004240</name>
</gene>
<reference evidence="1" key="2">
    <citation type="submission" date="2010-05" db="EMBL/GenBank/DDBJ databases">
        <authorList>
            <person name="Almeida L.G."/>
            <person name="Nicolas M.F."/>
            <person name="Souza R.C."/>
            <person name="Vasconcelos A.T.R."/>
        </authorList>
    </citation>
    <scope>NUCLEOTIDE SEQUENCE</scope>
</reference>
<protein>
    <submittedName>
        <fullName evidence="1 2">Uncharacterized protein</fullName>
    </submittedName>
</protein>
<sequence length="72" mass="7755">MVTGGDIWSSTTENLFTRRGLRTGERFAKSTTSWADRELPTNAANNGVGVDTSKFYGWPVNTSSPSSVLSSP</sequence>
<evidence type="ECO:0000313" key="3">
    <source>
        <dbReference type="Proteomes" id="UP000000673"/>
    </source>
</evidence>
<dbReference type="Proteomes" id="UP000000673">
    <property type="component" value="Unassembled WGS sequence"/>
</dbReference>
<proteinExistence type="predicted"/>
<dbReference type="AlphaFoldDB" id="W5JMA6"/>
<evidence type="ECO:0000313" key="1">
    <source>
        <dbReference type="EMBL" id="ETN64040.1"/>
    </source>
</evidence>
<accession>W5JMA6</accession>
<organism evidence="1">
    <name type="scientific">Anopheles darlingi</name>
    <name type="common">Mosquito</name>
    <dbReference type="NCBI Taxonomy" id="43151"/>
    <lineage>
        <taxon>Eukaryota</taxon>
        <taxon>Metazoa</taxon>
        <taxon>Ecdysozoa</taxon>
        <taxon>Arthropoda</taxon>
        <taxon>Hexapoda</taxon>
        <taxon>Insecta</taxon>
        <taxon>Pterygota</taxon>
        <taxon>Neoptera</taxon>
        <taxon>Endopterygota</taxon>
        <taxon>Diptera</taxon>
        <taxon>Nematocera</taxon>
        <taxon>Culicoidea</taxon>
        <taxon>Culicidae</taxon>
        <taxon>Anophelinae</taxon>
        <taxon>Anopheles</taxon>
    </lineage>
</organism>
<dbReference type="EnsemblMetazoa" id="ADAC004240-RA">
    <property type="protein sequence ID" value="ADAC004240-PA"/>
    <property type="gene ID" value="ADAC004240"/>
</dbReference>
<reference evidence="1" key="3">
    <citation type="journal article" date="2013" name="Nucleic Acids Res.">
        <title>The genome of Anopheles darlingi, the main neotropical malaria vector.</title>
        <authorList>
            <person name="Marinotti O."/>
            <person name="Cerqueira G.C."/>
            <person name="de Almeida L.G."/>
            <person name="Ferro M.I."/>
            <person name="Loreto E.L."/>
            <person name="Zaha A."/>
            <person name="Teixeira S.M."/>
            <person name="Wespiser A.R."/>
            <person name="Almeida E Silva A."/>
            <person name="Schlindwein A.D."/>
            <person name="Pacheco A.C."/>
            <person name="Silva A.L."/>
            <person name="Graveley B.R."/>
            <person name="Walenz B.P."/>
            <person name="Lima Bde A."/>
            <person name="Ribeiro C.A."/>
            <person name="Nunes-Silva C.G."/>
            <person name="de Carvalho C.R."/>
            <person name="Soares C.M."/>
            <person name="de Menezes C.B."/>
            <person name="Matiolli C."/>
            <person name="Caffrey D."/>
            <person name="Araujo D.A."/>
            <person name="de Oliveira D.M."/>
            <person name="Golenbock D."/>
            <person name="Grisard E.C."/>
            <person name="Fantinatti-Garboggini F."/>
            <person name="de Carvalho F.M."/>
            <person name="Barcellos F.G."/>
            <person name="Prosdocimi F."/>
            <person name="May G."/>
            <person name="Azevedo Junior G.M."/>
            <person name="Guimaraes G.M."/>
            <person name="Goldman G.H."/>
            <person name="Padilha I.Q."/>
            <person name="Batista Jda S."/>
            <person name="Ferro J.A."/>
            <person name="Ribeiro J.M."/>
            <person name="Fietto J.L."/>
            <person name="Dabbas K.M."/>
            <person name="Cerdeira L."/>
            <person name="Agnez-Lima L.F."/>
            <person name="Brocchi M."/>
            <person name="de Carvalho M.O."/>
            <person name="Teixeira Mde M."/>
            <person name="Diniz Maia Mde M."/>
            <person name="Goldman M.H."/>
            <person name="Cruz Schneider M.P."/>
            <person name="Felipe M.S."/>
            <person name="Hungria M."/>
            <person name="Nicolas M.F."/>
            <person name="Pereira M."/>
            <person name="Montes M.A."/>
            <person name="Cantao M.E."/>
            <person name="Vincentz M."/>
            <person name="Rafael M.S."/>
            <person name="Silverman N."/>
            <person name="Stoco P.H."/>
            <person name="Souza R.C."/>
            <person name="Vicentini R."/>
            <person name="Gazzinelli R.T."/>
            <person name="Neves Rde O."/>
            <person name="Silva R."/>
            <person name="Astolfi-Filho S."/>
            <person name="Maciel T.E."/>
            <person name="Urmenyi T.P."/>
            <person name="Tadei W.P."/>
            <person name="Camargo E.P."/>
            <person name="de Vasconcelos A.T."/>
        </authorList>
    </citation>
    <scope>NUCLEOTIDE SEQUENCE</scope>
</reference>
<dbReference type="EMBL" id="ADMH02001125">
    <property type="protein sequence ID" value="ETN64040.1"/>
    <property type="molecule type" value="Genomic_DNA"/>
</dbReference>